<comment type="caution">
    <text evidence="6">The sequence shown here is derived from an EMBL/GenBank/DDBJ whole genome shotgun (WGS) entry which is preliminary data.</text>
</comment>
<evidence type="ECO:0000256" key="2">
    <source>
        <dbReference type="ARBA" id="ARBA00023082"/>
    </source>
</evidence>
<evidence type="ECO:0000256" key="4">
    <source>
        <dbReference type="ARBA" id="ARBA00023163"/>
    </source>
</evidence>
<organism evidence="6 7">
    <name type="scientific">Rhodopirellula baltica SWK14</name>
    <dbReference type="NCBI Taxonomy" id="993516"/>
    <lineage>
        <taxon>Bacteria</taxon>
        <taxon>Pseudomonadati</taxon>
        <taxon>Planctomycetota</taxon>
        <taxon>Planctomycetia</taxon>
        <taxon>Pirellulales</taxon>
        <taxon>Pirellulaceae</taxon>
        <taxon>Rhodopirellula</taxon>
    </lineage>
</organism>
<dbReference type="InterPro" id="IPR014284">
    <property type="entry name" value="RNA_pol_sigma-70_dom"/>
</dbReference>
<sequence length="171" mass="19446">MAARTADDAIWREIGIFTQEVIRNKVRSDLSQDTLDELKQDVFEKLHSEGVIEMIVGAKSPTAYFRKVVSNVVSDKYRTEKTRQSLLKNAAFLERTRIDDPSIIAEKNELHQQLKLAIAKLDPTNKKLIEEFYAGGLTVHQLSDKHDLSVTNVTTRLARARQTIANQLKKV</sequence>
<evidence type="ECO:0000259" key="5">
    <source>
        <dbReference type="Pfam" id="PF08281"/>
    </source>
</evidence>
<dbReference type="InterPro" id="IPR013324">
    <property type="entry name" value="RNA_pol_sigma_r3/r4-like"/>
</dbReference>
<dbReference type="GO" id="GO:0016987">
    <property type="term" value="F:sigma factor activity"/>
    <property type="evidence" value="ECO:0007669"/>
    <property type="project" value="UniProtKB-KW"/>
</dbReference>
<dbReference type="InterPro" id="IPR036388">
    <property type="entry name" value="WH-like_DNA-bd_sf"/>
</dbReference>
<dbReference type="PANTHER" id="PTHR43133:SF8">
    <property type="entry name" value="RNA POLYMERASE SIGMA FACTOR HI_1459-RELATED"/>
    <property type="match status" value="1"/>
</dbReference>
<keyword evidence="3" id="KW-0238">DNA-binding</keyword>
<dbReference type="Proteomes" id="UP000010959">
    <property type="component" value="Unassembled WGS sequence"/>
</dbReference>
<dbReference type="PANTHER" id="PTHR43133">
    <property type="entry name" value="RNA POLYMERASE ECF-TYPE SIGMA FACTO"/>
    <property type="match status" value="1"/>
</dbReference>
<dbReference type="PATRIC" id="fig|993516.3.peg.1639"/>
<dbReference type="GO" id="GO:0006352">
    <property type="term" value="P:DNA-templated transcription initiation"/>
    <property type="evidence" value="ECO:0007669"/>
    <property type="project" value="InterPro"/>
</dbReference>
<keyword evidence="1" id="KW-0805">Transcription regulation</keyword>
<protein>
    <submittedName>
        <fullName evidence="6">Protein containing RNA polymerase sigma-70</fullName>
    </submittedName>
</protein>
<accession>L7CL26</accession>
<dbReference type="InterPro" id="IPR013249">
    <property type="entry name" value="RNA_pol_sigma70_r4_t2"/>
</dbReference>
<gene>
    <name evidence="6" type="ORF">RBSWK_01545</name>
</gene>
<feature type="domain" description="RNA polymerase sigma factor 70 region 4 type 2" evidence="5">
    <location>
        <begin position="112"/>
        <end position="163"/>
    </location>
</feature>
<evidence type="ECO:0000313" key="6">
    <source>
        <dbReference type="EMBL" id="ELP34535.1"/>
    </source>
</evidence>
<dbReference type="SUPFAM" id="SSF88659">
    <property type="entry name" value="Sigma3 and sigma4 domains of RNA polymerase sigma factors"/>
    <property type="match status" value="1"/>
</dbReference>
<dbReference type="Gene3D" id="1.10.10.10">
    <property type="entry name" value="Winged helix-like DNA-binding domain superfamily/Winged helix DNA-binding domain"/>
    <property type="match status" value="1"/>
</dbReference>
<dbReference type="InterPro" id="IPR039425">
    <property type="entry name" value="RNA_pol_sigma-70-like"/>
</dbReference>
<dbReference type="NCBIfam" id="TIGR02937">
    <property type="entry name" value="sigma70-ECF"/>
    <property type="match status" value="1"/>
</dbReference>
<keyword evidence="2" id="KW-0731">Sigma factor</keyword>
<dbReference type="AlphaFoldDB" id="L7CL26"/>
<dbReference type="GO" id="GO:0003677">
    <property type="term" value="F:DNA binding"/>
    <property type="evidence" value="ECO:0007669"/>
    <property type="project" value="UniProtKB-KW"/>
</dbReference>
<evidence type="ECO:0000256" key="3">
    <source>
        <dbReference type="ARBA" id="ARBA00023125"/>
    </source>
</evidence>
<reference evidence="6 7" key="1">
    <citation type="journal article" date="2013" name="Mar. Genomics">
        <title>Expression of sulfatases in Rhodopirellula baltica and the diversity of sulfatases in the genus Rhodopirellula.</title>
        <authorList>
            <person name="Wegner C.E."/>
            <person name="Richter-Heitmann T."/>
            <person name="Klindworth A."/>
            <person name="Klockow C."/>
            <person name="Richter M."/>
            <person name="Achstetter T."/>
            <person name="Glockner F.O."/>
            <person name="Harder J."/>
        </authorList>
    </citation>
    <scope>NUCLEOTIDE SEQUENCE [LARGE SCALE GENOMIC DNA]</scope>
    <source>
        <strain evidence="6 7">SWK14</strain>
    </source>
</reference>
<dbReference type="Pfam" id="PF08281">
    <property type="entry name" value="Sigma70_r4_2"/>
    <property type="match status" value="1"/>
</dbReference>
<proteinExistence type="predicted"/>
<dbReference type="EMBL" id="AMWG01000030">
    <property type="protein sequence ID" value="ELP34535.1"/>
    <property type="molecule type" value="Genomic_DNA"/>
</dbReference>
<name>L7CL26_RHOBT</name>
<keyword evidence="4" id="KW-0804">Transcription</keyword>
<evidence type="ECO:0000313" key="7">
    <source>
        <dbReference type="Proteomes" id="UP000010959"/>
    </source>
</evidence>
<evidence type="ECO:0000256" key="1">
    <source>
        <dbReference type="ARBA" id="ARBA00023015"/>
    </source>
</evidence>